<keyword evidence="3" id="KW-1185">Reference proteome</keyword>
<sequence>MPATTRDLFRSYVRSLRWQVPLALVVVTALWAYDYEGLRRVHGFGYALLLGLGFLFVVGPLVWLRFEHYGRNDRPFWIFLGLSLVWMAISLLVLLFVLALVIGD</sequence>
<evidence type="ECO:0000313" key="3">
    <source>
        <dbReference type="Proteomes" id="UP000291101"/>
    </source>
</evidence>
<dbReference type="AlphaFoldDB" id="A0A4V1RQM3"/>
<dbReference type="EMBL" id="SDWV01000004">
    <property type="protein sequence ID" value="RYC13357.1"/>
    <property type="molecule type" value="Genomic_DNA"/>
</dbReference>
<evidence type="ECO:0000256" key="1">
    <source>
        <dbReference type="SAM" id="Phobius"/>
    </source>
</evidence>
<dbReference type="Proteomes" id="UP000291101">
    <property type="component" value="Unassembled WGS sequence"/>
</dbReference>
<feature type="transmembrane region" description="Helical" evidence="1">
    <location>
        <begin position="16"/>
        <end position="33"/>
    </location>
</feature>
<keyword evidence="1" id="KW-1133">Transmembrane helix</keyword>
<evidence type="ECO:0000313" key="2">
    <source>
        <dbReference type="EMBL" id="RYC13357.1"/>
    </source>
</evidence>
<proteinExistence type="predicted"/>
<protein>
    <submittedName>
        <fullName evidence="2">Uncharacterized protein</fullName>
    </submittedName>
</protein>
<name>A0A4V1RQM3_9ACTN</name>
<gene>
    <name evidence="2" type="ORF">EUA94_05680</name>
</gene>
<keyword evidence="1" id="KW-0812">Transmembrane</keyword>
<dbReference type="RefSeq" id="WP_129425559.1">
    <property type="nucleotide sequence ID" value="NZ_SDWV01000004.1"/>
</dbReference>
<accession>A0A4V1RQM3</accession>
<reference evidence="2 3" key="1">
    <citation type="submission" date="2019-01" db="EMBL/GenBank/DDBJ databases">
        <title>Novel species of Nocardioides.</title>
        <authorList>
            <person name="Liu Q."/>
            <person name="X Y.-H."/>
        </authorList>
    </citation>
    <scope>NUCLEOTIDE SEQUENCE [LARGE SCALE GENOMIC DNA]</scope>
    <source>
        <strain evidence="2 3">HLT2-9</strain>
    </source>
</reference>
<feature type="transmembrane region" description="Helical" evidence="1">
    <location>
        <begin position="45"/>
        <end position="64"/>
    </location>
</feature>
<organism evidence="2 3">
    <name type="scientific">Nocardioides zhouii</name>
    <dbReference type="NCBI Taxonomy" id="1168729"/>
    <lineage>
        <taxon>Bacteria</taxon>
        <taxon>Bacillati</taxon>
        <taxon>Actinomycetota</taxon>
        <taxon>Actinomycetes</taxon>
        <taxon>Propionibacteriales</taxon>
        <taxon>Nocardioidaceae</taxon>
        <taxon>Nocardioides</taxon>
    </lineage>
</organism>
<dbReference type="OrthoDB" id="9953146at2"/>
<feature type="transmembrane region" description="Helical" evidence="1">
    <location>
        <begin position="76"/>
        <end position="102"/>
    </location>
</feature>
<comment type="caution">
    <text evidence="2">The sequence shown here is derived from an EMBL/GenBank/DDBJ whole genome shotgun (WGS) entry which is preliminary data.</text>
</comment>
<keyword evidence="1" id="KW-0472">Membrane</keyword>